<organism evidence="1 2">
    <name type="scientific">Massilia eburnea</name>
    <dbReference type="NCBI Taxonomy" id="1776165"/>
    <lineage>
        <taxon>Bacteria</taxon>
        <taxon>Pseudomonadati</taxon>
        <taxon>Pseudomonadota</taxon>
        <taxon>Betaproteobacteria</taxon>
        <taxon>Burkholderiales</taxon>
        <taxon>Oxalobacteraceae</taxon>
        <taxon>Telluria group</taxon>
        <taxon>Massilia</taxon>
    </lineage>
</organism>
<gene>
    <name evidence="1" type="ORF">GM658_18370</name>
</gene>
<reference evidence="1 2" key="1">
    <citation type="submission" date="2019-11" db="EMBL/GenBank/DDBJ databases">
        <title>Type strains purchased from KCTC, JCM and DSMZ.</title>
        <authorList>
            <person name="Lu H."/>
        </authorList>
    </citation>
    <scope>NUCLEOTIDE SEQUENCE [LARGE SCALE GENOMIC DNA]</scope>
    <source>
        <strain evidence="1 2">JCM 31587</strain>
    </source>
</reference>
<sequence length="83" mass="9899">MLRREVWLDALGTVTHYNLAYINQELCQQDNGRVIGYDNSHGEHHRHFQGHTEHVNFISFPDIEVRFAREVEALLEGRRQWIK</sequence>
<dbReference type="EMBL" id="WNKX01000014">
    <property type="protein sequence ID" value="MTW12578.1"/>
    <property type="molecule type" value="Genomic_DNA"/>
</dbReference>
<comment type="caution">
    <text evidence="1">The sequence shown here is derived from an EMBL/GenBank/DDBJ whole genome shotgun (WGS) entry which is preliminary data.</text>
</comment>
<evidence type="ECO:0000313" key="1">
    <source>
        <dbReference type="EMBL" id="MTW12578.1"/>
    </source>
</evidence>
<dbReference type="InterPro" id="IPR045397">
    <property type="entry name" value="TumE-like"/>
</dbReference>
<name>A0A6L6QJD0_9BURK</name>
<dbReference type="Proteomes" id="UP000472320">
    <property type="component" value="Unassembled WGS sequence"/>
</dbReference>
<dbReference type="AlphaFoldDB" id="A0A6L6QJD0"/>
<accession>A0A6L6QJD0</accession>
<keyword evidence="2" id="KW-1185">Reference proteome</keyword>
<protein>
    <submittedName>
        <fullName evidence="1">Uncharacterized protein</fullName>
    </submittedName>
</protein>
<dbReference type="Pfam" id="PF20126">
    <property type="entry name" value="TumE"/>
    <property type="match status" value="1"/>
</dbReference>
<evidence type="ECO:0000313" key="2">
    <source>
        <dbReference type="Proteomes" id="UP000472320"/>
    </source>
</evidence>
<proteinExistence type="predicted"/>